<keyword evidence="1" id="KW-1133">Transmembrane helix</keyword>
<dbReference type="STRING" id="442341.SAMN04487959_11329"/>
<gene>
    <name evidence="2" type="ORF">SAMN04487959_11329</name>
</gene>
<keyword evidence="1" id="KW-0812">Transmembrane</keyword>
<accession>A0A1I3E8C6</accession>
<keyword evidence="1" id="KW-0472">Membrane</keyword>
<organism evidence="2 3">
    <name type="scientific">Modicisalibacter xianhensis</name>
    <dbReference type="NCBI Taxonomy" id="442341"/>
    <lineage>
        <taxon>Bacteria</taxon>
        <taxon>Pseudomonadati</taxon>
        <taxon>Pseudomonadota</taxon>
        <taxon>Gammaproteobacteria</taxon>
        <taxon>Oceanospirillales</taxon>
        <taxon>Halomonadaceae</taxon>
        <taxon>Modicisalibacter</taxon>
    </lineage>
</organism>
<name>A0A1I3E8C6_9GAMM</name>
<evidence type="ECO:0000313" key="3">
    <source>
        <dbReference type="Proteomes" id="UP000199040"/>
    </source>
</evidence>
<dbReference type="EMBL" id="FOPY01000013">
    <property type="protein sequence ID" value="SFH95242.1"/>
    <property type="molecule type" value="Genomic_DNA"/>
</dbReference>
<sequence length="42" mass="4676">MAEYDPNFKDTSGFMSLFLGLVVVVGMSCLPATIIWIKYFGL</sequence>
<reference evidence="2 3" key="1">
    <citation type="submission" date="2016-10" db="EMBL/GenBank/DDBJ databases">
        <authorList>
            <person name="de Groot N.N."/>
        </authorList>
    </citation>
    <scope>NUCLEOTIDE SEQUENCE [LARGE SCALE GENOMIC DNA]</scope>
    <source>
        <strain evidence="2 3">CGMCC 1.6848</strain>
    </source>
</reference>
<keyword evidence="3" id="KW-1185">Reference proteome</keyword>
<dbReference type="Proteomes" id="UP000199040">
    <property type="component" value="Unassembled WGS sequence"/>
</dbReference>
<dbReference type="RefSeq" id="WP_280522553.1">
    <property type="nucleotide sequence ID" value="NZ_FOPY01000013.1"/>
</dbReference>
<feature type="transmembrane region" description="Helical" evidence="1">
    <location>
        <begin position="14"/>
        <end position="37"/>
    </location>
</feature>
<proteinExistence type="predicted"/>
<evidence type="ECO:0000256" key="1">
    <source>
        <dbReference type="SAM" id="Phobius"/>
    </source>
</evidence>
<dbReference type="AlphaFoldDB" id="A0A1I3E8C6"/>
<evidence type="ECO:0000313" key="2">
    <source>
        <dbReference type="EMBL" id="SFH95242.1"/>
    </source>
</evidence>
<protein>
    <submittedName>
        <fullName evidence="2">Uncharacterized protein</fullName>
    </submittedName>
</protein>